<organism evidence="3 4">
    <name type="scientific">Streptomyces tunisiensis</name>
    <dbReference type="NCBI Taxonomy" id="948699"/>
    <lineage>
        <taxon>Bacteria</taxon>
        <taxon>Bacillati</taxon>
        <taxon>Actinomycetota</taxon>
        <taxon>Actinomycetes</taxon>
        <taxon>Kitasatosporales</taxon>
        <taxon>Streptomycetaceae</taxon>
        <taxon>Streptomyces</taxon>
    </lineage>
</organism>
<dbReference type="PROSITE" id="PS50994">
    <property type="entry name" value="INTEGRASE"/>
    <property type="match status" value="1"/>
</dbReference>
<dbReference type="InterPro" id="IPR036397">
    <property type="entry name" value="RNaseH_sf"/>
</dbReference>
<evidence type="ECO:0000259" key="2">
    <source>
        <dbReference type="PROSITE" id="PS50994"/>
    </source>
</evidence>
<dbReference type="Proteomes" id="UP001501845">
    <property type="component" value="Unassembled WGS sequence"/>
</dbReference>
<sequence>MKQPTSVGDWRDELDRAGITHKRTRPYRPQTNGKVERFNPTLLDDERLREQPALAGEGVGGPAE</sequence>
<evidence type="ECO:0000313" key="4">
    <source>
        <dbReference type="Proteomes" id="UP001501845"/>
    </source>
</evidence>
<dbReference type="InterPro" id="IPR012337">
    <property type="entry name" value="RNaseH-like_sf"/>
</dbReference>
<reference evidence="4" key="1">
    <citation type="journal article" date="2019" name="Int. J. Syst. Evol. Microbiol.">
        <title>The Global Catalogue of Microorganisms (GCM) 10K type strain sequencing project: providing services to taxonomists for standard genome sequencing and annotation.</title>
        <authorList>
            <consortium name="The Broad Institute Genomics Platform"/>
            <consortium name="The Broad Institute Genome Sequencing Center for Infectious Disease"/>
            <person name="Wu L."/>
            <person name="Ma J."/>
        </authorList>
    </citation>
    <scope>NUCLEOTIDE SEQUENCE [LARGE SCALE GENOMIC DNA]</scope>
    <source>
        <strain evidence="4">JCM 17589</strain>
    </source>
</reference>
<evidence type="ECO:0000313" key="3">
    <source>
        <dbReference type="EMBL" id="GAA4129375.1"/>
    </source>
</evidence>
<dbReference type="Pfam" id="PF13683">
    <property type="entry name" value="rve_3"/>
    <property type="match status" value="1"/>
</dbReference>
<evidence type="ECO:0000256" key="1">
    <source>
        <dbReference type="SAM" id="MobiDB-lite"/>
    </source>
</evidence>
<dbReference type="SUPFAM" id="SSF53098">
    <property type="entry name" value="Ribonuclease H-like"/>
    <property type="match status" value="1"/>
</dbReference>
<keyword evidence="4" id="KW-1185">Reference proteome</keyword>
<gene>
    <name evidence="3" type="ORF">GCM10022285_16910</name>
</gene>
<proteinExistence type="predicted"/>
<dbReference type="EMBL" id="BAABBU010000006">
    <property type="protein sequence ID" value="GAA4129375.1"/>
    <property type="molecule type" value="Genomic_DNA"/>
</dbReference>
<feature type="domain" description="Integrase catalytic" evidence="2">
    <location>
        <begin position="1"/>
        <end position="64"/>
    </location>
</feature>
<feature type="compositionally biased region" description="Basic and acidic residues" evidence="1">
    <location>
        <begin position="9"/>
        <end position="18"/>
    </location>
</feature>
<dbReference type="InterPro" id="IPR001584">
    <property type="entry name" value="Integrase_cat-core"/>
</dbReference>
<feature type="region of interest" description="Disordered" evidence="1">
    <location>
        <begin position="1"/>
        <end position="64"/>
    </location>
</feature>
<dbReference type="Gene3D" id="3.30.420.10">
    <property type="entry name" value="Ribonuclease H-like superfamily/Ribonuclease H"/>
    <property type="match status" value="1"/>
</dbReference>
<protein>
    <recommendedName>
        <fullName evidence="2">Integrase catalytic domain-containing protein</fullName>
    </recommendedName>
</protein>
<name>A0ABP7Y295_9ACTN</name>
<accession>A0ABP7Y295</accession>
<comment type="caution">
    <text evidence="3">The sequence shown here is derived from an EMBL/GenBank/DDBJ whole genome shotgun (WGS) entry which is preliminary data.</text>
</comment>